<dbReference type="CDD" id="cd00028">
    <property type="entry name" value="B_lectin"/>
    <property type="match status" value="1"/>
</dbReference>
<dbReference type="FunFam" id="2.90.10.10:FF:000002">
    <property type="entry name" value="Serine/threonine-protein kinase"/>
    <property type="match status" value="1"/>
</dbReference>
<evidence type="ECO:0000256" key="1">
    <source>
        <dbReference type="ARBA" id="ARBA00004251"/>
    </source>
</evidence>
<dbReference type="EC" id="2.7.11.1" evidence="20"/>
<dbReference type="Gene3D" id="1.10.510.10">
    <property type="entry name" value="Transferase(Phosphotransferase) domain 1"/>
    <property type="match status" value="1"/>
</dbReference>
<dbReference type="PROSITE" id="PS00108">
    <property type="entry name" value="PROTEIN_KINASE_ST"/>
    <property type="match status" value="1"/>
</dbReference>
<keyword evidence="7 22" id="KW-0812">Transmembrane</keyword>
<evidence type="ECO:0000256" key="4">
    <source>
        <dbReference type="ARBA" id="ARBA00022536"/>
    </source>
</evidence>
<keyword evidence="4" id="KW-0245">EGF-like domain</keyword>
<evidence type="ECO:0000259" key="25">
    <source>
        <dbReference type="PROSITE" id="PS50927"/>
    </source>
</evidence>
<evidence type="ECO:0000256" key="9">
    <source>
        <dbReference type="ARBA" id="ARBA00022734"/>
    </source>
</evidence>
<evidence type="ECO:0000259" key="26">
    <source>
        <dbReference type="PROSITE" id="PS50948"/>
    </source>
</evidence>
<feature type="signal peptide" evidence="23">
    <location>
        <begin position="1"/>
        <end position="32"/>
    </location>
</feature>
<comment type="catalytic activity">
    <reaction evidence="19 20">
        <text>L-seryl-[protein] + ATP = O-phospho-L-seryl-[protein] + ADP + H(+)</text>
        <dbReference type="Rhea" id="RHEA:17989"/>
        <dbReference type="Rhea" id="RHEA-COMP:9863"/>
        <dbReference type="Rhea" id="RHEA-COMP:11604"/>
        <dbReference type="ChEBI" id="CHEBI:15378"/>
        <dbReference type="ChEBI" id="CHEBI:29999"/>
        <dbReference type="ChEBI" id="CHEBI:30616"/>
        <dbReference type="ChEBI" id="CHEBI:83421"/>
        <dbReference type="ChEBI" id="CHEBI:456216"/>
        <dbReference type="EC" id="2.7.11.1"/>
    </reaction>
</comment>
<evidence type="ECO:0000256" key="13">
    <source>
        <dbReference type="ARBA" id="ARBA00022989"/>
    </source>
</evidence>
<accession>A0A8J5H5G3</accession>
<dbReference type="CDD" id="cd14066">
    <property type="entry name" value="STKc_IRAK"/>
    <property type="match status" value="1"/>
</dbReference>
<evidence type="ECO:0000259" key="24">
    <source>
        <dbReference type="PROSITE" id="PS50011"/>
    </source>
</evidence>
<protein>
    <recommendedName>
        <fullName evidence="20">Receptor-like serine/threonine-protein kinase</fullName>
        <ecNumber evidence="20">2.7.11.1</ecNumber>
    </recommendedName>
</protein>
<dbReference type="Gene3D" id="2.90.10.10">
    <property type="entry name" value="Bulb-type lectin domain"/>
    <property type="match status" value="1"/>
</dbReference>
<feature type="domain" description="Protein kinase" evidence="24">
    <location>
        <begin position="512"/>
        <end position="784"/>
    </location>
</feature>
<dbReference type="GO" id="GO:0048544">
    <property type="term" value="P:recognition of pollen"/>
    <property type="evidence" value="ECO:0007669"/>
    <property type="project" value="InterPro"/>
</dbReference>
<dbReference type="PROSITE" id="PS50927">
    <property type="entry name" value="BULB_LECTIN"/>
    <property type="match status" value="1"/>
</dbReference>
<dbReference type="InterPro" id="IPR024171">
    <property type="entry name" value="SRK-like_kinase"/>
</dbReference>
<organism evidence="27 28">
    <name type="scientific">Zingiber officinale</name>
    <name type="common">Ginger</name>
    <name type="synonym">Amomum zingiber</name>
    <dbReference type="NCBI Taxonomy" id="94328"/>
    <lineage>
        <taxon>Eukaryota</taxon>
        <taxon>Viridiplantae</taxon>
        <taxon>Streptophyta</taxon>
        <taxon>Embryophyta</taxon>
        <taxon>Tracheophyta</taxon>
        <taxon>Spermatophyta</taxon>
        <taxon>Magnoliopsida</taxon>
        <taxon>Liliopsida</taxon>
        <taxon>Zingiberales</taxon>
        <taxon>Zingiberaceae</taxon>
        <taxon>Zingiber</taxon>
    </lineage>
</organism>
<dbReference type="Pfam" id="PF00954">
    <property type="entry name" value="S_locus_glycop"/>
    <property type="match status" value="1"/>
</dbReference>
<feature type="domain" description="Bulb-type lectin" evidence="25">
    <location>
        <begin position="33"/>
        <end position="163"/>
    </location>
</feature>
<evidence type="ECO:0000313" key="28">
    <source>
        <dbReference type="Proteomes" id="UP000734854"/>
    </source>
</evidence>
<dbReference type="FunFam" id="3.30.200.20:FF:000370">
    <property type="entry name" value="Receptor-like protein kinase 4"/>
    <property type="match status" value="1"/>
</dbReference>
<evidence type="ECO:0000256" key="5">
    <source>
        <dbReference type="ARBA" id="ARBA00022553"/>
    </source>
</evidence>
<dbReference type="InterPro" id="IPR017441">
    <property type="entry name" value="Protein_kinase_ATP_BS"/>
</dbReference>
<dbReference type="InterPro" id="IPR008271">
    <property type="entry name" value="Ser/Thr_kinase_AS"/>
</dbReference>
<reference evidence="27 28" key="1">
    <citation type="submission" date="2020-08" db="EMBL/GenBank/DDBJ databases">
        <title>Plant Genome Project.</title>
        <authorList>
            <person name="Zhang R.-G."/>
        </authorList>
    </citation>
    <scope>NUCLEOTIDE SEQUENCE [LARGE SCALE GENOMIC DNA]</scope>
    <source>
        <tissue evidence="27">Rhizome</tissue>
    </source>
</reference>
<keyword evidence="9" id="KW-0430">Lectin</keyword>
<sequence length="801" mass="88980">MAMASSCSSATSFLHFSFSLSLSLLFFSATSSTDTIYAETSLSGNQTITSGGGRFVLGFFTPPGSTGTTSFNYYIGIWYDKISAITPVWVANRATPVTDPTASELKISDDGNLIILNQFKSIIWSTNVTTIPSFNSTIVAVILDTGNLQLRDESNSSLIFWQSFDHPTDTWLPGAKIGFNKLTSTPQRLTSWKNKVDPSLGLFTLQSDPTGATSQYLLFWNLSKEYWTSGIWDGHVFTSVPEMSRRGFVNFGFINNTEETYFIYTPNDPNLEIRFVFDYESGQMLFLMWMENTQSWMLCWAMPNFSCSVYASCGPFGSCSDISRPSCSCAKGYRVMSQNEWDLGDRRAGCERITPLQCEQNTNNTEKDGFFEMPNVKLPDNPNTAVKVGSREGCELVCLSNCSCNAYSYNGSGCFVWHGGLLNLQEQYNQSDAGTLYLRLAASELQSSERDKKRVASWVIIGAIVLAILFTSVPATLIVIKKRESGRMIEKAKAMQSRLVSFTYSELQQATRKFSTKLGGGGFGSVFKGALPGSNYIAVKKLEGLYQGEKQFRAEVSTLGAIQHVNLIRLIGFCSQETKKLLVYEFMPSGSLADQLFRRNSNVLDWKTRYQIATGTARGLAYLHEQCRDSIIHCDIKPENILLDDALVPKVADFGLAKLVGRKFSKVLTTIRGSRGYIAPEWIWGMPITTKVDVYSYGMMLFEIISGKRNLMHTGESSFEFFPLVATNKLVIGDVKSLIDQRLEGKVNLEEFEIACKLACWCIQDDESSRPTMSQIVQALEGNLDVGIPSVPRSLGVVNVS</sequence>
<dbReference type="PANTHER" id="PTHR47974:SF19">
    <property type="entry name" value="RECEPTOR-LIKE SERINE_THREONINE-PROTEIN KINASE"/>
    <property type="match status" value="1"/>
</dbReference>
<dbReference type="GO" id="GO:0004674">
    <property type="term" value="F:protein serine/threonine kinase activity"/>
    <property type="evidence" value="ECO:0007669"/>
    <property type="project" value="UniProtKB-KW"/>
</dbReference>
<keyword evidence="8 23" id="KW-0732">Signal</keyword>
<feature type="chain" id="PRO_5035229418" description="Receptor-like serine/threonine-protein kinase" evidence="23">
    <location>
        <begin position="33"/>
        <end position="801"/>
    </location>
</feature>
<comment type="subcellular location">
    <subcellularLocation>
        <location evidence="1">Cell membrane</location>
        <topology evidence="1">Single-pass type I membrane protein</topology>
    </subcellularLocation>
</comment>
<dbReference type="SUPFAM" id="SSF56112">
    <property type="entry name" value="Protein kinase-like (PK-like)"/>
    <property type="match status" value="1"/>
</dbReference>
<evidence type="ECO:0000256" key="3">
    <source>
        <dbReference type="ARBA" id="ARBA00022527"/>
    </source>
</evidence>
<evidence type="ECO:0000256" key="19">
    <source>
        <dbReference type="ARBA" id="ARBA00048679"/>
    </source>
</evidence>
<keyword evidence="2" id="KW-1003">Cell membrane</keyword>
<dbReference type="EMBL" id="JACMSC010000008">
    <property type="protein sequence ID" value="KAG6510090.1"/>
    <property type="molecule type" value="Genomic_DNA"/>
</dbReference>
<evidence type="ECO:0000313" key="27">
    <source>
        <dbReference type="EMBL" id="KAG6510090.1"/>
    </source>
</evidence>
<dbReference type="PROSITE" id="PS50948">
    <property type="entry name" value="PAN"/>
    <property type="match status" value="1"/>
</dbReference>
<evidence type="ECO:0000256" key="18">
    <source>
        <dbReference type="ARBA" id="ARBA00047899"/>
    </source>
</evidence>
<evidence type="ECO:0000256" key="17">
    <source>
        <dbReference type="ARBA" id="ARBA00023180"/>
    </source>
</evidence>
<dbReference type="SMART" id="SM00108">
    <property type="entry name" value="B_lectin"/>
    <property type="match status" value="1"/>
</dbReference>
<evidence type="ECO:0000256" key="22">
    <source>
        <dbReference type="SAM" id="Phobius"/>
    </source>
</evidence>
<keyword evidence="17" id="KW-0325">Glycoprotein</keyword>
<dbReference type="GO" id="GO:0005524">
    <property type="term" value="F:ATP binding"/>
    <property type="evidence" value="ECO:0007669"/>
    <property type="project" value="UniProtKB-UniRule"/>
</dbReference>
<dbReference type="SMART" id="SM00220">
    <property type="entry name" value="S_TKc"/>
    <property type="match status" value="1"/>
</dbReference>
<evidence type="ECO:0000256" key="10">
    <source>
        <dbReference type="ARBA" id="ARBA00022741"/>
    </source>
</evidence>
<keyword evidence="13 22" id="KW-1133">Transmembrane helix</keyword>
<evidence type="ECO:0000256" key="2">
    <source>
        <dbReference type="ARBA" id="ARBA00022475"/>
    </source>
</evidence>
<keyword evidence="6 20" id="KW-0808">Transferase</keyword>
<keyword evidence="15" id="KW-1015">Disulfide bond</keyword>
<evidence type="ECO:0000256" key="11">
    <source>
        <dbReference type="ARBA" id="ARBA00022777"/>
    </source>
</evidence>
<evidence type="ECO:0000256" key="16">
    <source>
        <dbReference type="ARBA" id="ARBA00023170"/>
    </source>
</evidence>
<dbReference type="GO" id="GO:0051707">
    <property type="term" value="P:response to other organism"/>
    <property type="evidence" value="ECO:0007669"/>
    <property type="project" value="UniProtKB-ARBA"/>
</dbReference>
<dbReference type="SMART" id="SM00473">
    <property type="entry name" value="PAN_AP"/>
    <property type="match status" value="1"/>
</dbReference>
<dbReference type="Proteomes" id="UP000734854">
    <property type="component" value="Unassembled WGS sequence"/>
</dbReference>
<dbReference type="GO" id="GO:0030246">
    <property type="term" value="F:carbohydrate binding"/>
    <property type="evidence" value="ECO:0007669"/>
    <property type="project" value="UniProtKB-KW"/>
</dbReference>
<dbReference type="InterPro" id="IPR000858">
    <property type="entry name" value="S_locus_glycoprot_dom"/>
</dbReference>
<comment type="catalytic activity">
    <reaction evidence="18 20">
        <text>L-threonyl-[protein] + ATP = O-phospho-L-threonyl-[protein] + ADP + H(+)</text>
        <dbReference type="Rhea" id="RHEA:46608"/>
        <dbReference type="Rhea" id="RHEA-COMP:11060"/>
        <dbReference type="Rhea" id="RHEA-COMP:11605"/>
        <dbReference type="ChEBI" id="CHEBI:15378"/>
        <dbReference type="ChEBI" id="CHEBI:30013"/>
        <dbReference type="ChEBI" id="CHEBI:30616"/>
        <dbReference type="ChEBI" id="CHEBI:61977"/>
        <dbReference type="ChEBI" id="CHEBI:456216"/>
        <dbReference type="EC" id="2.7.11.1"/>
    </reaction>
</comment>
<evidence type="ECO:0000256" key="8">
    <source>
        <dbReference type="ARBA" id="ARBA00022729"/>
    </source>
</evidence>
<keyword evidence="28" id="KW-1185">Reference proteome</keyword>
<dbReference type="PIRSF" id="PIRSF000641">
    <property type="entry name" value="SRK"/>
    <property type="match status" value="1"/>
</dbReference>
<feature type="binding site" evidence="21">
    <location>
        <position position="541"/>
    </location>
    <ligand>
        <name>ATP</name>
        <dbReference type="ChEBI" id="CHEBI:30616"/>
    </ligand>
</feature>
<dbReference type="SUPFAM" id="SSF51110">
    <property type="entry name" value="alpha-D-mannose-specific plant lectins"/>
    <property type="match status" value="1"/>
</dbReference>
<evidence type="ECO:0000256" key="15">
    <source>
        <dbReference type="ARBA" id="ARBA00023157"/>
    </source>
</evidence>
<evidence type="ECO:0000256" key="14">
    <source>
        <dbReference type="ARBA" id="ARBA00023136"/>
    </source>
</evidence>
<dbReference type="PROSITE" id="PS00107">
    <property type="entry name" value="PROTEIN_KINASE_ATP"/>
    <property type="match status" value="1"/>
</dbReference>
<evidence type="ECO:0000256" key="21">
    <source>
        <dbReference type="PROSITE-ProRule" id="PRU10141"/>
    </source>
</evidence>
<keyword evidence="16" id="KW-0675">Receptor</keyword>
<keyword evidence="5" id="KW-0597">Phosphoprotein</keyword>
<dbReference type="PANTHER" id="PTHR47974">
    <property type="entry name" value="OS07G0415500 PROTEIN"/>
    <property type="match status" value="1"/>
</dbReference>
<dbReference type="GO" id="GO:0005886">
    <property type="term" value="C:plasma membrane"/>
    <property type="evidence" value="ECO:0007669"/>
    <property type="project" value="UniProtKB-SubCell"/>
</dbReference>
<dbReference type="PROSITE" id="PS50011">
    <property type="entry name" value="PROTEIN_KINASE_DOM"/>
    <property type="match status" value="1"/>
</dbReference>
<keyword evidence="3 20" id="KW-0723">Serine/threonine-protein kinase</keyword>
<dbReference type="Pfam" id="PF08276">
    <property type="entry name" value="PAN_2"/>
    <property type="match status" value="1"/>
</dbReference>
<evidence type="ECO:0000256" key="20">
    <source>
        <dbReference type="PIRNR" id="PIRNR000641"/>
    </source>
</evidence>
<dbReference type="CDD" id="cd01098">
    <property type="entry name" value="PAN_AP_plant"/>
    <property type="match status" value="1"/>
</dbReference>
<feature type="domain" description="Apple" evidence="26">
    <location>
        <begin position="358"/>
        <end position="441"/>
    </location>
</feature>
<name>A0A8J5H5G3_ZINOF</name>
<keyword evidence="10 20" id="KW-0547">Nucleotide-binding</keyword>
<dbReference type="InterPro" id="IPR011009">
    <property type="entry name" value="Kinase-like_dom_sf"/>
</dbReference>
<dbReference type="InterPro" id="IPR001480">
    <property type="entry name" value="Bulb-type_lectin_dom"/>
</dbReference>
<evidence type="ECO:0000256" key="6">
    <source>
        <dbReference type="ARBA" id="ARBA00022679"/>
    </source>
</evidence>
<dbReference type="Pfam" id="PF01453">
    <property type="entry name" value="B_lectin"/>
    <property type="match status" value="1"/>
</dbReference>
<proteinExistence type="inferred from homology"/>
<evidence type="ECO:0000256" key="12">
    <source>
        <dbReference type="ARBA" id="ARBA00022840"/>
    </source>
</evidence>
<dbReference type="InterPro" id="IPR036426">
    <property type="entry name" value="Bulb-type_lectin_dom_sf"/>
</dbReference>
<feature type="transmembrane region" description="Helical" evidence="22">
    <location>
        <begin position="455"/>
        <end position="480"/>
    </location>
</feature>
<dbReference type="Gene3D" id="3.30.200.20">
    <property type="entry name" value="Phosphorylase Kinase, domain 1"/>
    <property type="match status" value="1"/>
</dbReference>
<dbReference type="FunFam" id="1.10.510.10:FF:000227">
    <property type="entry name" value="Serine/threonine-protein kinase"/>
    <property type="match status" value="1"/>
</dbReference>
<evidence type="ECO:0000256" key="7">
    <source>
        <dbReference type="ARBA" id="ARBA00022692"/>
    </source>
</evidence>
<dbReference type="Pfam" id="PF00069">
    <property type="entry name" value="Pkinase"/>
    <property type="match status" value="1"/>
</dbReference>
<keyword evidence="14 22" id="KW-0472">Membrane</keyword>
<dbReference type="InterPro" id="IPR000719">
    <property type="entry name" value="Prot_kinase_dom"/>
</dbReference>
<dbReference type="InterPro" id="IPR003609">
    <property type="entry name" value="Pan_app"/>
</dbReference>
<gene>
    <name evidence="27" type="ORF">ZIOFF_028098</name>
</gene>
<evidence type="ECO:0000256" key="23">
    <source>
        <dbReference type="SAM" id="SignalP"/>
    </source>
</evidence>
<dbReference type="AlphaFoldDB" id="A0A8J5H5G3"/>
<comment type="caution">
    <text evidence="27">The sequence shown here is derived from an EMBL/GenBank/DDBJ whole genome shotgun (WGS) entry which is preliminary data.</text>
</comment>
<comment type="similarity">
    <text evidence="20">Belongs to the protein kinase superfamily. Ser/Thr protein kinase family.</text>
</comment>
<keyword evidence="11 20" id="KW-0418">Kinase</keyword>
<keyword evidence="12 20" id="KW-0067">ATP-binding</keyword>